<feature type="region of interest" description="Disordered" evidence="3">
    <location>
        <begin position="404"/>
        <end position="426"/>
    </location>
</feature>
<dbReference type="SUPFAM" id="SSF48208">
    <property type="entry name" value="Six-hairpin glycosidases"/>
    <property type="match status" value="1"/>
</dbReference>
<accession>A0A223RYW8</accession>
<dbReference type="PANTHER" id="PTHR15108">
    <property type="entry name" value="N-ACYLGLUCOSAMINE-2-EPIMERASE"/>
    <property type="match status" value="1"/>
</dbReference>
<feature type="compositionally biased region" description="Basic and acidic residues" evidence="3">
    <location>
        <begin position="408"/>
        <end position="418"/>
    </location>
</feature>
<dbReference type="Pfam" id="PF07221">
    <property type="entry name" value="GlcNAc_2-epim"/>
    <property type="match status" value="1"/>
</dbReference>
<comment type="similarity">
    <text evidence="1">Belongs to the N-acylglucosamine 2-epimerase family.</text>
</comment>
<dbReference type="Gene3D" id="1.50.10.10">
    <property type="match status" value="1"/>
</dbReference>
<dbReference type="InterPro" id="IPR012341">
    <property type="entry name" value="6hp_glycosidase-like_sf"/>
</dbReference>
<evidence type="ECO:0000256" key="1">
    <source>
        <dbReference type="ARBA" id="ARBA00008558"/>
    </source>
</evidence>
<evidence type="ECO:0000256" key="2">
    <source>
        <dbReference type="ARBA" id="ARBA00023235"/>
    </source>
</evidence>
<dbReference type="Proteomes" id="UP000215043">
    <property type="component" value="Chromosome"/>
</dbReference>
<evidence type="ECO:0000313" key="4">
    <source>
        <dbReference type="EMBL" id="ASU81083.1"/>
    </source>
</evidence>
<name>A0A223RYW8_9ACTN</name>
<reference evidence="4 5" key="1">
    <citation type="submission" date="2017-08" db="EMBL/GenBank/DDBJ databases">
        <title>The complete genome sequence of moderately halophilic actinomycete Actinopolyspora erythraea YIM 90600, the producer of novel erythromycin, novel actinopolysporins A-C and tubercidin.</title>
        <authorList>
            <person name="Yin M."/>
            <person name="Tang S."/>
        </authorList>
    </citation>
    <scope>NUCLEOTIDE SEQUENCE [LARGE SCALE GENOMIC DNA]</scope>
    <source>
        <strain evidence="4 5">YIM 90600</strain>
    </source>
</reference>
<dbReference type="AlphaFoldDB" id="A0A223RYW8"/>
<protein>
    <submittedName>
        <fullName evidence="4">N-acyl-D-glucosamine 2-epimerase</fullName>
    </submittedName>
</protein>
<proteinExistence type="inferred from homology"/>
<dbReference type="GO" id="GO:0005975">
    <property type="term" value="P:carbohydrate metabolic process"/>
    <property type="evidence" value="ECO:0007669"/>
    <property type="project" value="InterPro"/>
</dbReference>
<organism evidence="4 5">
    <name type="scientific">Actinopolyspora erythraea</name>
    <dbReference type="NCBI Taxonomy" id="414996"/>
    <lineage>
        <taxon>Bacteria</taxon>
        <taxon>Bacillati</taxon>
        <taxon>Actinomycetota</taxon>
        <taxon>Actinomycetes</taxon>
        <taxon>Actinopolysporales</taxon>
        <taxon>Actinopolysporaceae</taxon>
        <taxon>Actinopolyspora</taxon>
    </lineage>
</organism>
<dbReference type="GO" id="GO:0016853">
    <property type="term" value="F:isomerase activity"/>
    <property type="evidence" value="ECO:0007669"/>
    <property type="project" value="UniProtKB-KW"/>
</dbReference>
<dbReference type="RefSeq" id="WP_094904721.1">
    <property type="nucleotide sequence ID" value="NZ_CP022752.1"/>
</dbReference>
<dbReference type="OrthoDB" id="9806359at2"/>
<dbReference type="InterPro" id="IPR010819">
    <property type="entry name" value="AGE/CE"/>
</dbReference>
<dbReference type="KEGG" id="aey:CDG81_12835"/>
<evidence type="ECO:0000313" key="5">
    <source>
        <dbReference type="Proteomes" id="UP000215043"/>
    </source>
</evidence>
<sequence length="426" mass="48080">MPAGGLIVIHWDAPDHHDRLADERRGLLRFAAASRVPEGGFGWLDTAGRLVQRQPVATWITARMTHVFSLADGFDDTDTAPLADHGVAALRERLYDHEHGGWYSSTDDATKGAYEHAFVVLAASSATAVERPGAEELLSRALETVEQRFWDEHVGLARESWDRSWLETEPYRGANSNMHLVEAFLAAGDVTGEPLWHRRALRIADTLVHHVTAAHDWRLPEHFTPDWEPVLEYNRDQPGHPFRPHGSTVGHWLEWARLLIQLEAALGVEAPGWLLDDARRLFESAVTRGWNADGHPGFVYTLDWHDRPQVSARMHWVAAEAVLTANALHQRTGEHRYVRWYDTFWEYARTHHVDTEHGSWHHELTPEGQVSSTVWSGKPDVYHAYQTALLPALPLAPAPAVLARRRRHNEDSPSDRSLGRVGHTGA</sequence>
<gene>
    <name evidence="4" type="ORF">CDG81_12835</name>
</gene>
<evidence type="ECO:0000256" key="3">
    <source>
        <dbReference type="SAM" id="MobiDB-lite"/>
    </source>
</evidence>
<dbReference type="EMBL" id="CP022752">
    <property type="protein sequence ID" value="ASU81083.1"/>
    <property type="molecule type" value="Genomic_DNA"/>
</dbReference>
<keyword evidence="2" id="KW-0413">Isomerase</keyword>
<dbReference type="InterPro" id="IPR008928">
    <property type="entry name" value="6-hairpin_glycosidase_sf"/>
</dbReference>